<gene>
    <name evidence="6" type="ORF">ABC974_23605</name>
</gene>
<keyword evidence="7" id="KW-1185">Reference proteome</keyword>
<dbReference type="PANTHER" id="PTHR30055">
    <property type="entry name" value="HTH-TYPE TRANSCRIPTIONAL REGULATOR RUTR"/>
    <property type="match status" value="1"/>
</dbReference>
<dbReference type="RefSeq" id="WP_343892252.1">
    <property type="nucleotide sequence ID" value="NZ_BAAAEH010000055.1"/>
</dbReference>
<dbReference type="PANTHER" id="PTHR30055:SF234">
    <property type="entry name" value="HTH-TYPE TRANSCRIPTIONAL REGULATOR BETI"/>
    <property type="match status" value="1"/>
</dbReference>
<dbReference type="InterPro" id="IPR001647">
    <property type="entry name" value="HTH_TetR"/>
</dbReference>
<dbReference type="Pfam" id="PF00440">
    <property type="entry name" value="TetR_N"/>
    <property type="match status" value="1"/>
</dbReference>
<dbReference type="EMBL" id="JBDIME010000031">
    <property type="protein sequence ID" value="MEN2792634.1"/>
    <property type="molecule type" value="Genomic_DNA"/>
</dbReference>
<organism evidence="6 7">
    <name type="scientific">Sphingomonas oligophenolica</name>
    <dbReference type="NCBI Taxonomy" id="301154"/>
    <lineage>
        <taxon>Bacteria</taxon>
        <taxon>Pseudomonadati</taxon>
        <taxon>Pseudomonadota</taxon>
        <taxon>Alphaproteobacteria</taxon>
        <taxon>Sphingomonadales</taxon>
        <taxon>Sphingomonadaceae</taxon>
        <taxon>Sphingomonas</taxon>
    </lineage>
</organism>
<evidence type="ECO:0000313" key="6">
    <source>
        <dbReference type="EMBL" id="MEN2792634.1"/>
    </source>
</evidence>
<name>A0ABU9Y9Z5_9SPHN</name>
<dbReference type="SUPFAM" id="SSF46689">
    <property type="entry name" value="Homeodomain-like"/>
    <property type="match status" value="1"/>
</dbReference>
<dbReference type="InterPro" id="IPR009057">
    <property type="entry name" value="Homeodomain-like_sf"/>
</dbReference>
<feature type="DNA-binding region" description="H-T-H motif" evidence="4">
    <location>
        <begin position="19"/>
        <end position="38"/>
    </location>
</feature>
<protein>
    <submittedName>
        <fullName evidence="6">TetR/AcrR family transcriptional regulator</fullName>
    </submittedName>
</protein>
<keyword evidence="3" id="KW-0804">Transcription</keyword>
<keyword evidence="1" id="KW-0805">Transcription regulation</keyword>
<reference evidence="6 7" key="1">
    <citation type="submission" date="2024-05" db="EMBL/GenBank/DDBJ databases">
        <authorList>
            <person name="Liu Q."/>
            <person name="Xin Y.-H."/>
        </authorList>
    </citation>
    <scope>NUCLEOTIDE SEQUENCE [LARGE SCALE GENOMIC DNA]</scope>
    <source>
        <strain evidence="6 7">CGMCC 1.10181</strain>
    </source>
</reference>
<feature type="domain" description="HTH tetR-type" evidence="5">
    <location>
        <begin position="1"/>
        <end position="56"/>
    </location>
</feature>
<evidence type="ECO:0000256" key="4">
    <source>
        <dbReference type="PROSITE-ProRule" id="PRU00335"/>
    </source>
</evidence>
<keyword evidence="2 4" id="KW-0238">DNA-binding</keyword>
<dbReference type="InterPro" id="IPR049484">
    <property type="entry name" value="Rv0078-like_C"/>
</dbReference>
<evidence type="ECO:0000313" key="7">
    <source>
        <dbReference type="Proteomes" id="UP001419910"/>
    </source>
</evidence>
<dbReference type="PRINTS" id="PR00455">
    <property type="entry name" value="HTHTETR"/>
</dbReference>
<dbReference type="Proteomes" id="UP001419910">
    <property type="component" value="Unassembled WGS sequence"/>
</dbReference>
<dbReference type="PROSITE" id="PS50977">
    <property type="entry name" value="HTH_TETR_2"/>
    <property type="match status" value="1"/>
</dbReference>
<evidence type="ECO:0000256" key="1">
    <source>
        <dbReference type="ARBA" id="ARBA00023015"/>
    </source>
</evidence>
<dbReference type="InterPro" id="IPR050109">
    <property type="entry name" value="HTH-type_TetR-like_transc_reg"/>
</dbReference>
<accession>A0ABU9Y9Z5</accession>
<dbReference type="Pfam" id="PF21351">
    <property type="entry name" value="TetR_C_41"/>
    <property type="match status" value="1"/>
</dbReference>
<dbReference type="Gene3D" id="1.10.357.10">
    <property type="entry name" value="Tetracycline Repressor, domain 2"/>
    <property type="match status" value="1"/>
</dbReference>
<evidence type="ECO:0000259" key="5">
    <source>
        <dbReference type="PROSITE" id="PS50977"/>
    </source>
</evidence>
<evidence type="ECO:0000256" key="3">
    <source>
        <dbReference type="ARBA" id="ARBA00023163"/>
    </source>
</evidence>
<proteinExistence type="predicted"/>
<comment type="caution">
    <text evidence="6">The sequence shown here is derived from an EMBL/GenBank/DDBJ whole genome shotgun (WGS) entry which is preliminary data.</text>
</comment>
<sequence>MLVEAARRLFAEKGFHATSTTDIVNAAFVTRGALQHYFPKKESLFRAVFELSGRSLVERTAARVANEGWAGLVADVEGFIENVESFEDQRIAFIDGPAVLGWAEWRRLQVNYGLRMMESAIADGISKGLVKPQPPRALAHLILSIVEEASLMVLNAKALEVEPEEVKFALLSLLSSLQW</sequence>
<evidence type="ECO:0000256" key="2">
    <source>
        <dbReference type="ARBA" id="ARBA00023125"/>
    </source>
</evidence>